<accession>A0A4P6K363</accession>
<feature type="domain" description="Tail specific protease" evidence="11">
    <location>
        <begin position="853"/>
        <end position="1042"/>
    </location>
</feature>
<evidence type="ECO:0000256" key="6">
    <source>
        <dbReference type="ARBA" id="ARBA00022825"/>
    </source>
</evidence>
<dbReference type="KEGG" id="kbs:EPA93_42695"/>
<dbReference type="Gene3D" id="2.30.42.10">
    <property type="match status" value="1"/>
</dbReference>
<evidence type="ECO:0000256" key="4">
    <source>
        <dbReference type="ARBA" id="ARBA00022670"/>
    </source>
</evidence>
<dbReference type="Gene3D" id="2.130.10.10">
    <property type="entry name" value="YVTN repeat-like/Quinoprotein amine dehydrogenase"/>
    <property type="match status" value="1"/>
</dbReference>
<evidence type="ECO:0000256" key="10">
    <source>
        <dbReference type="SAM" id="MobiDB-lite"/>
    </source>
</evidence>
<dbReference type="AlphaFoldDB" id="A0A4P6K363"/>
<dbReference type="OrthoDB" id="9812068at2"/>
<evidence type="ECO:0000256" key="7">
    <source>
        <dbReference type="PIRNR" id="PIRNR036421"/>
    </source>
</evidence>
<keyword evidence="4 7" id="KW-0645">Protease</keyword>
<dbReference type="SUPFAM" id="SSF52096">
    <property type="entry name" value="ClpP/crotonase"/>
    <property type="match status" value="1"/>
</dbReference>
<dbReference type="SUPFAM" id="SSF50156">
    <property type="entry name" value="PDZ domain-like"/>
    <property type="match status" value="1"/>
</dbReference>
<comment type="similarity">
    <text evidence="2 7">Belongs to the peptidase S41B family.</text>
</comment>
<dbReference type="InterPro" id="IPR029045">
    <property type="entry name" value="ClpP/crotonase-like_dom_sf"/>
</dbReference>
<dbReference type="Gene3D" id="3.30.750.44">
    <property type="match status" value="1"/>
</dbReference>
<dbReference type="Gene3D" id="3.90.226.10">
    <property type="entry name" value="2-enoyl-CoA Hydratase, Chain A, domain 1"/>
    <property type="match status" value="1"/>
</dbReference>
<dbReference type="Pfam" id="PF14684">
    <property type="entry name" value="Tricorn_C1"/>
    <property type="match status" value="1"/>
</dbReference>
<dbReference type="Pfam" id="PF03572">
    <property type="entry name" value="Peptidase_S41"/>
    <property type="match status" value="1"/>
</dbReference>
<evidence type="ECO:0000256" key="1">
    <source>
        <dbReference type="ARBA" id="ARBA00004496"/>
    </source>
</evidence>
<keyword evidence="3 7" id="KW-0963">Cytoplasm</keyword>
<keyword evidence="6 7" id="KW-0720">Serine protease</keyword>
<dbReference type="Proteomes" id="UP000290365">
    <property type="component" value="Chromosome"/>
</dbReference>
<gene>
    <name evidence="12" type="ORF">EPA93_42695</name>
</gene>
<evidence type="ECO:0000259" key="11">
    <source>
        <dbReference type="SMART" id="SM00245"/>
    </source>
</evidence>
<dbReference type="InterPro" id="IPR028204">
    <property type="entry name" value="Tricorn_C1"/>
</dbReference>
<dbReference type="Gene3D" id="2.120.10.60">
    <property type="entry name" value="Tricorn protease N-terminal domain"/>
    <property type="match status" value="1"/>
</dbReference>
<evidence type="ECO:0000256" key="3">
    <source>
        <dbReference type="ARBA" id="ARBA00022490"/>
    </source>
</evidence>
<dbReference type="Pfam" id="PF26549">
    <property type="entry name" value="Tricorn_N"/>
    <property type="match status" value="1"/>
</dbReference>
<reference evidence="12 13" key="1">
    <citation type="submission" date="2019-01" db="EMBL/GenBank/DDBJ databases">
        <title>Ktedonosporobacter rubrisoli SCAWS-G2.</title>
        <authorList>
            <person name="Huang Y."/>
            <person name="Yan B."/>
        </authorList>
    </citation>
    <scope>NUCLEOTIDE SEQUENCE [LARGE SCALE GENOMIC DNA]</scope>
    <source>
        <strain evidence="12 13">SCAWS-G2</strain>
    </source>
</reference>
<feature type="compositionally biased region" description="Basic and acidic residues" evidence="10">
    <location>
        <begin position="543"/>
        <end position="555"/>
    </location>
</feature>
<dbReference type="InterPro" id="IPR005151">
    <property type="entry name" value="Tail-specific_protease"/>
</dbReference>
<dbReference type="CDD" id="cd07562">
    <property type="entry name" value="Peptidase_S41_TRI"/>
    <property type="match status" value="1"/>
</dbReference>
<organism evidence="12 13">
    <name type="scientific">Ktedonosporobacter rubrisoli</name>
    <dbReference type="NCBI Taxonomy" id="2509675"/>
    <lineage>
        <taxon>Bacteria</taxon>
        <taxon>Bacillati</taxon>
        <taxon>Chloroflexota</taxon>
        <taxon>Ktedonobacteria</taxon>
        <taxon>Ktedonobacterales</taxon>
        <taxon>Ktedonosporobacteraceae</taxon>
        <taxon>Ktedonosporobacter</taxon>
    </lineage>
</organism>
<keyword evidence="13" id="KW-1185">Reference proteome</keyword>
<dbReference type="GO" id="GO:0008236">
    <property type="term" value="F:serine-type peptidase activity"/>
    <property type="evidence" value="ECO:0007669"/>
    <property type="project" value="UniProtKB-UniRule"/>
</dbReference>
<feature type="active site" description="Charge relay system" evidence="8">
    <location>
        <position position="748"/>
    </location>
</feature>
<feature type="compositionally biased region" description="Basic and acidic residues" evidence="10">
    <location>
        <begin position="518"/>
        <end position="532"/>
    </location>
</feature>
<dbReference type="EC" id="3.4.21.-" evidence="7"/>
<evidence type="ECO:0000313" key="13">
    <source>
        <dbReference type="Proteomes" id="UP000290365"/>
    </source>
</evidence>
<evidence type="ECO:0000256" key="9">
    <source>
        <dbReference type="PIRSR" id="PIRSR036421-3"/>
    </source>
</evidence>
<feature type="region of interest" description="Disordered" evidence="10">
    <location>
        <begin position="513"/>
        <end position="559"/>
    </location>
</feature>
<proteinExistence type="inferred from homology"/>
<feature type="active site" description="Nucleophile" evidence="8">
    <location>
        <position position="973"/>
    </location>
</feature>
<name>A0A4P6K363_KTERU</name>
<evidence type="ECO:0000256" key="8">
    <source>
        <dbReference type="PIRSR" id="PIRSR036421-1"/>
    </source>
</evidence>
<dbReference type="RefSeq" id="WP_129893402.1">
    <property type="nucleotide sequence ID" value="NZ_CP035758.1"/>
</dbReference>
<keyword evidence="5 7" id="KW-0378">Hydrolase</keyword>
<dbReference type="EMBL" id="CP035758">
    <property type="protein sequence ID" value="QBD82333.1"/>
    <property type="molecule type" value="Genomic_DNA"/>
</dbReference>
<dbReference type="InterPro" id="IPR015943">
    <property type="entry name" value="WD40/YVTN_repeat-like_dom_sf"/>
</dbReference>
<feature type="site" description="Transition state stabilizer; via amide nitrogen" evidence="9">
    <location>
        <position position="974"/>
    </location>
</feature>
<comment type="subcellular location">
    <subcellularLocation>
        <location evidence="1 7">Cytoplasm</location>
    </subcellularLocation>
</comment>
<evidence type="ECO:0000256" key="2">
    <source>
        <dbReference type="ARBA" id="ARBA00008524"/>
    </source>
</evidence>
<dbReference type="InterPro" id="IPR029414">
    <property type="entry name" value="Tricorn_PDZ"/>
</dbReference>
<feature type="active site" description="Charge relay system" evidence="8">
    <location>
        <position position="1031"/>
    </location>
</feature>
<evidence type="ECO:0000313" key="12">
    <source>
        <dbReference type="EMBL" id="QBD82333.1"/>
    </source>
</evidence>
<dbReference type="Pfam" id="PF26550">
    <property type="entry name" value="Tricorn_2nd"/>
    <property type="match status" value="1"/>
</dbReference>
<evidence type="ECO:0000256" key="5">
    <source>
        <dbReference type="ARBA" id="ARBA00022801"/>
    </source>
</evidence>
<dbReference type="CDD" id="cd10828">
    <property type="entry name" value="cpPDZ_Tricorn-protease"/>
    <property type="match status" value="1"/>
</dbReference>
<dbReference type="PANTHER" id="PTHR43253:SF1">
    <property type="entry name" value="TRICORN PROTEASE HOMOLOG 2-RELATED"/>
    <property type="match status" value="1"/>
</dbReference>
<dbReference type="SMART" id="SM00245">
    <property type="entry name" value="TSPc"/>
    <property type="match status" value="1"/>
</dbReference>
<dbReference type="InterPro" id="IPR036034">
    <property type="entry name" value="PDZ_sf"/>
</dbReference>
<dbReference type="SUPFAM" id="SSF69304">
    <property type="entry name" value="Tricorn protease N-terminal domain"/>
    <property type="match status" value="1"/>
</dbReference>
<protein>
    <recommendedName>
        <fullName evidence="7">Tricorn protease homolog</fullName>
        <ecNumber evidence="7">3.4.21.-</ecNumber>
    </recommendedName>
</protein>
<dbReference type="InterPro" id="IPR012393">
    <property type="entry name" value="Tricorn_protease"/>
</dbReference>
<dbReference type="Pfam" id="PF14685">
    <property type="entry name" value="PDZ_Tricorn"/>
    <property type="match status" value="1"/>
</dbReference>
<dbReference type="SUPFAM" id="SSF69322">
    <property type="entry name" value="Tricorn protease domain 2"/>
    <property type="match status" value="1"/>
</dbReference>
<sequence length="1101" mass="123841">MPSQGYVRFPTIFQDRIVFVSEDDLWLVSSSGGRAERLTAGTGRISYPRFAPNGQLLAFVGREEGPSEVYIMPAPGGPAQRLTFQSTSSCRVAGWSPSGEHILYASSAGQFTTGYKVIYAISPQGGQPQQLPFGMANAISYGPQGGIVLGRNSEEPAYWKRYRGGTVGHLWCDTRGDGNFVRLLQLRGNIVDPCWVGDRIYFLSDHEGVGNVYSCTPLGTDLRRHTQQQDFYARHLSTDGHRLVFQAAADLYLFDPYADTVQRVDITLPSQRAQLSRKFVSATSYLDTFELHPQGYALALTTRGKAFTMSNWEGAVLQYGEPDGVRYRFLQWLYDEKRLVAICDAPGREALVIFDPEEAGEAKQLADIELGRVVELAVSPADGLVAVANHRNELLIVDVRSEQAAVLDHSEYGLIEDLAWSPDGRWLAYSFASTSQKRAIKLGYMESGETYFATEPVLQDISPSFDPDGKYLYFLGYRAFNPVRDSLQFEFSFPRGIQPYAITLRKDLRSPFTPESKLLSDKEASGRKRNAEGEASENGNKSNGEKEEKGDEGKKPRPLTIDLEGITARAIPFPIGEGRYRAICGIRGKVLLLAFPLQATLSNETRDKGWIESFDLETQKNERLIENVSDFRLSRDAKTLLYRTRQRFRIAKAGEKVQRSENNDHAGRDTGWLDLGRIKVSVQPSAEWKQMFAEAWRLQREQFWDADMSGIDWDAVYAQYAPLLERVGSRSELSDLLHELQGELGTSHAYEYGGEYYISRYYRQGFLGVDWTYDAAAQRYRIGRIVYGDPSNKEETSPLMAPGLQVSVGDAVLAINGQRLSPQRGPQELLVNQAGNEVQLTIEEAGTQETRVITSATLSITQENAARYRDWVEQNRRFVHAQSQGKIGYIHIPDMQARGYAEFHRSYLSEYDYPALVIDVRWNGGGNVSGLLLEKLARRRLGYTFSRWGQPTPYQREAPQGPMVALTNEHAGSDGDIFSHCFKLMKLGPLIGKRTWGGVIGIIPRHRLVDGTSTTQPEFAYWFKDVGWEIENYGTDPDIEVDIAPQDYQRNADPQLERAVQEALRLLEEAPPLKPEPGERPRRTRLAYLEQLELPLEPEIS</sequence>
<dbReference type="PIRSF" id="PIRSF036421">
    <property type="entry name" value="Tricorn_protease"/>
    <property type="match status" value="1"/>
</dbReference>
<comment type="function">
    <text evidence="7">Degrades oligopeptides.</text>
</comment>
<dbReference type="PANTHER" id="PTHR43253">
    <property type="entry name" value="TRICORN PROTEASE HOMOLOG 2-RELATED"/>
    <property type="match status" value="1"/>
</dbReference>
<dbReference type="GO" id="GO:0005737">
    <property type="term" value="C:cytoplasm"/>
    <property type="evidence" value="ECO:0007669"/>
    <property type="project" value="UniProtKB-SubCell"/>
</dbReference>
<dbReference type="GO" id="GO:0006508">
    <property type="term" value="P:proteolysis"/>
    <property type="evidence" value="ECO:0007669"/>
    <property type="project" value="UniProtKB-UniRule"/>
</dbReference>